<keyword evidence="3" id="KW-1185">Reference proteome</keyword>
<dbReference type="GeneID" id="68298561"/>
<evidence type="ECO:0000256" key="1">
    <source>
        <dbReference type="SAM" id="Phobius"/>
    </source>
</evidence>
<dbReference type="RefSeq" id="XP_044664458.1">
    <property type="nucleotide sequence ID" value="XM_044808523.1"/>
</dbReference>
<comment type="caution">
    <text evidence="2">The sequence shown here is derived from an EMBL/GenBank/DDBJ whole genome shotgun (WGS) entry which is preliminary data.</text>
</comment>
<name>A0A9P3FN27_9PEZI</name>
<dbReference type="OrthoDB" id="5216128at2759"/>
<protein>
    <submittedName>
        <fullName evidence="2">Uncharacterized protein</fullName>
    </submittedName>
</protein>
<feature type="transmembrane region" description="Helical" evidence="1">
    <location>
        <begin position="116"/>
        <end position="134"/>
    </location>
</feature>
<gene>
    <name evidence="2" type="ORF">CKM354_001298600</name>
</gene>
<feature type="transmembrane region" description="Helical" evidence="1">
    <location>
        <begin position="20"/>
        <end position="39"/>
    </location>
</feature>
<keyword evidence="1" id="KW-0472">Membrane</keyword>
<dbReference type="EMBL" id="BOLY01000009">
    <property type="protein sequence ID" value="GIZ49971.1"/>
    <property type="molecule type" value="Genomic_DNA"/>
</dbReference>
<evidence type="ECO:0000313" key="2">
    <source>
        <dbReference type="EMBL" id="GIZ49971.1"/>
    </source>
</evidence>
<reference evidence="2 3" key="1">
    <citation type="submission" date="2021-01" db="EMBL/GenBank/DDBJ databases">
        <title>Cercospora kikuchii MAFF 305040 whole genome shotgun sequence.</title>
        <authorList>
            <person name="Kashiwa T."/>
            <person name="Suzuki T."/>
        </authorList>
    </citation>
    <scope>NUCLEOTIDE SEQUENCE [LARGE SCALE GENOMIC DNA]</scope>
    <source>
        <strain evidence="2 3">MAFF 305040</strain>
    </source>
</reference>
<dbReference type="Pfam" id="PF14087">
    <property type="entry name" value="DUF4267"/>
    <property type="match status" value="1"/>
</dbReference>
<organism evidence="2 3">
    <name type="scientific">Cercospora kikuchii</name>
    <dbReference type="NCBI Taxonomy" id="84275"/>
    <lineage>
        <taxon>Eukaryota</taxon>
        <taxon>Fungi</taxon>
        <taxon>Dikarya</taxon>
        <taxon>Ascomycota</taxon>
        <taxon>Pezizomycotina</taxon>
        <taxon>Dothideomycetes</taxon>
        <taxon>Dothideomycetidae</taxon>
        <taxon>Mycosphaerellales</taxon>
        <taxon>Mycosphaerellaceae</taxon>
        <taxon>Cercospora</taxon>
    </lineage>
</organism>
<keyword evidence="1" id="KW-0812">Transmembrane</keyword>
<keyword evidence="1" id="KW-1133">Transmembrane helix</keyword>
<evidence type="ECO:0000313" key="3">
    <source>
        <dbReference type="Proteomes" id="UP000825890"/>
    </source>
</evidence>
<accession>A0A9P3FN27</accession>
<proteinExistence type="predicted"/>
<dbReference type="AlphaFoldDB" id="A0A9P3FN27"/>
<dbReference type="InterPro" id="IPR025363">
    <property type="entry name" value="DUF4267"/>
</dbReference>
<sequence length="137" mass="14833">MLSPPRISQDPDLLNLAGAGALFPLTLGTICIFSPSTGFRIFGFPEPVGTPQARKRRWDMMFCFGSRDVFFGLSALAAWHEGAGRVLGWLYLCGALMAVADGIHTAREFGGGAWKNIVWCPILVAIGGGLLEWFDQS</sequence>
<dbReference type="Proteomes" id="UP000825890">
    <property type="component" value="Unassembled WGS sequence"/>
</dbReference>
<feature type="transmembrane region" description="Helical" evidence="1">
    <location>
        <begin position="86"/>
        <end position="104"/>
    </location>
</feature>